<dbReference type="Proteomes" id="UP001329915">
    <property type="component" value="Chromosome"/>
</dbReference>
<organism evidence="1 2">
    <name type="scientific">Metallumcola ferriviriculae</name>
    <dbReference type="NCBI Taxonomy" id="3039180"/>
    <lineage>
        <taxon>Bacteria</taxon>
        <taxon>Bacillati</taxon>
        <taxon>Bacillota</taxon>
        <taxon>Clostridia</taxon>
        <taxon>Neomoorellales</taxon>
        <taxon>Desulfitibacteraceae</taxon>
        <taxon>Metallumcola</taxon>
    </lineage>
</organism>
<evidence type="ECO:0000313" key="2">
    <source>
        <dbReference type="Proteomes" id="UP001329915"/>
    </source>
</evidence>
<protein>
    <submittedName>
        <fullName evidence="1">CoA protein activase</fullName>
    </submittedName>
</protein>
<name>A0AAU0UQE8_9FIRM</name>
<dbReference type="Gene3D" id="3.40.50.11900">
    <property type="match status" value="1"/>
</dbReference>
<dbReference type="KEGG" id="dbc:MFMK1_002286"/>
<dbReference type="RefSeq" id="WP_366921868.1">
    <property type="nucleotide sequence ID" value="NZ_CP121694.1"/>
</dbReference>
<dbReference type="PANTHER" id="PTHR32329">
    <property type="entry name" value="BIFUNCTIONAL PROTEIN [INCLUDES 2-HYDROXYACYL-COA DEHYDRATASE (N-TER) AND ITS ACTIVATOR DOMAIN (C_TERM)-RELATED"/>
    <property type="match status" value="1"/>
</dbReference>
<proteinExistence type="predicted"/>
<dbReference type="PANTHER" id="PTHR32329:SF2">
    <property type="entry name" value="BIFUNCTIONAL PROTEIN [INCLUDES 2-HYDROXYACYL-COA DEHYDRATASE (N-TER) AND ITS ACTIVATOR DOMAIN (C_TERM)"/>
    <property type="match status" value="1"/>
</dbReference>
<dbReference type="EMBL" id="CP121694">
    <property type="protein sequence ID" value="WRO22456.1"/>
    <property type="molecule type" value="Genomic_DNA"/>
</dbReference>
<dbReference type="InterPro" id="IPR051805">
    <property type="entry name" value="Dehydratase_Activator_Redct"/>
</dbReference>
<gene>
    <name evidence="1" type="ORF">MFMK1_002286</name>
</gene>
<evidence type="ECO:0000313" key="1">
    <source>
        <dbReference type="EMBL" id="WRO22456.1"/>
    </source>
</evidence>
<sequence length="368" mass="41075">MRVTFPHMGTSHIAFKHLINNLGHEAIVPPAPSKRTLSLGVRHAPEFACIPFKILLGSYIEALENGAEMIISSGGVGPCRAGIYGLLHEEILKDLGYDFEMLIFEPPLRGLLDFIKKIGRVIRPTRVSWPTFIKVFKTSWQKLIILDETEILSHQIRPYEVIRGETTRAFKEALTLIDKAETRQELDSAGQAAEMLLRDVTQDRSRKPLRIGLIGEIYVVLEPFINLDIEKTLGEMGVETHRSIYLTDWTRDNTVFDGEKDIKNAAKPYLNQLIGGHGINSVGETVLYASNGFDGVIQLAPFTCIPEIVAKSILNRVSRDLNIPVLTLFLDEQTGTAGAQTRLEAFTDLLLQKRRNKGDLDATGIFGN</sequence>
<keyword evidence="2" id="KW-1185">Reference proteome</keyword>
<dbReference type="AlphaFoldDB" id="A0AAU0UQE8"/>
<accession>A0AAU0UQE8</accession>
<reference evidence="1 2" key="1">
    <citation type="submission" date="2023-04" db="EMBL/GenBank/DDBJ databases">
        <authorList>
            <person name="Hsu D."/>
        </authorList>
    </citation>
    <scope>NUCLEOTIDE SEQUENCE [LARGE SCALE GENOMIC DNA]</scope>
    <source>
        <strain evidence="1 2">MK1</strain>
    </source>
</reference>